<sequence>MEQAVLEGLLNLHLTKEEEEEITVTTSCSSNLLEECSLSIFGKLLSDRQQNQHREGVSRHPILFSHTLHSGFSGGRDEVGGDRDEENVQTTERNPCASVTVDGEGSSGNGEKQAQSDKGSMMGWEVTGFPRC</sequence>
<accession>A0A7N2MMA9</accession>
<reference evidence="2" key="2">
    <citation type="submission" date="2021-01" db="UniProtKB">
        <authorList>
            <consortium name="EnsemblPlants"/>
        </authorList>
    </citation>
    <scope>IDENTIFICATION</scope>
</reference>
<feature type="compositionally biased region" description="Polar residues" evidence="1">
    <location>
        <begin position="109"/>
        <end position="118"/>
    </location>
</feature>
<proteinExistence type="predicted"/>
<organism evidence="2 3">
    <name type="scientific">Quercus lobata</name>
    <name type="common">Valley oak</name>
    <dbReference type="NCBI Taxonomy" id="97700"/>
    <lineage>
        <taxon>Eukaryota</taxon>
        <taxon>Viridiplantae</taxon>
        <taxon>Streptophyta</taxon>
        <taxon>Embryophyta</taxon>
        <taxon>Tracheophyta</taxon>
        <taxon>Spermatophyta</taxon>
        <taxon>Magnoliopsida</taxon>
        <taxon>eudicotyledons</taxon>
        <taxon>Gunneridae</taxon>
        <taxon>Pentapetalae</taxon>
        <taxon>rosids</taxon>
        <taxon>fabids</taxon>
        <taxon>Fagales</taxon>
        <taxon>Fagaceae</taxon>
        <taxon>Quercus</taxon>
    </lineage>
</organism>
<keyword evidence="3" id="KW-1185">Reference proteome</keyword>
<dbReference type="AlphaFoldDB" id="A0A7N2MMA9"/>
<dbReference type="Gramene" id="QL10p004000:mrna">
    <property type="protein sequence ID" value="QL10p004000:mrna"/>
    <property type="gene ID" value="QL10p004000"/>
</dbReference>
<protein>
    <submittedName>
        <fullName evidence="2">Uncharacterized protein</fullName>
    </submittedName>
</protein>
<evidence type="ECO:0000313" key="3">
    <source>
        <dbReference type="Proteomes" id="UP000594261"/>
    </source>
</evidence>
<evidence type="ECO:0000256" key="1">
    <source>
        <dbReference type="SAM" id="MobiDB-lite"/>
    </source>
</evidence>
<evidence type="ECO:0000313" key="2">
    <source>
        <dbReference type="EnsemblPlants" id="QL10p004000:mrna"/>
    </source>
</evidence>
<dbReference type="Proteomes" id="UP000594261">
    <property type="component" value="Chromosome 10"/>
</dbReference>
<reference evidence="2 3" key="1">
    <citation type="journal article" date="2016" name="G3 (Bethesda)">
        <title>First Draft Assembly and Annotation of the Genome of a California Endemic Oak Quercus lobata Nee (Fagaceae).</title>
        <authorList>
            <person name="Sork V.L."/>
            <person name="Fitz-Gibbon S.T."/>
            <person name="Puiu D."/>
            <person name="Crepeau M."/>
            <person name="Gugger P.F."/>
            <person name="Sherman R."/>
            <person name="Stevens K."/>
            <person name="Langley C.H."/>
            <person name="Pellegrini M."/>
            <person name="Salzberg S.L."/>
        </authorList>
    </citation>
    <scope>NUCLEOTIDE SEQUENCE [LARGE SCALE GENOMIC DNA]</scope>
    <source>
        <strain evidence="2 3">cv. SW786</strain>
    </source>
</reference>
<feature type="region of interest" description="Disordered" evidence="1">
    <location>
        <begin position="67"/>
        <end position="132"/>
    </location>
</feature>
<dbReference type="InParanoid" id="A0A7N2MMA9"/>
<dbReference type="EMBL" id="LRBV02000010">
    <property type="status" value="NOT_ANNOTATED_CDS"/>
    <property type="molecule type" value="Genomic_DNA"/>
</dbReference>
<dbReference type="EnsemblPlants" id="QL10p004000:mrna">
    <property type="protein sequence ID" value="QL10p004000:mrna"/>
    <property type="gene ID" value="QL10p004000"/>
</dbReference>
<name>A0A7N2MMA9_QUELO</name>